<dbReference type="OMA" id="LCPNLYE"/>
<dbReference type="InterPro" id="IPR032675">
    <property type="entry name" value="LRR_dom_sf"/>
</dbReference>
<reference evidence="1 2" key="1">
    <citation type="submission" date="2016-03" db="EMBL/GenBank/DDBJ databases">
        <title>Whole genome sequencing of Grifola frondosa 9006-11.</title>
        <authorList>
            <person name="Min B."/>
            <person name="Park H."/>
            <person name="Kim J.-G."/>
            <person name="Cho H."/>
            <person name="Oh Y.-L."/>
            <person name="Kong W.-S."/>
            <person name="Choi I.-G."/>
        </authorList>
    </citation>
    <scope>NUCLEOTIDE SEQUENCE [LARGE SCALE GENOMIC DNA]</scope>
    <source>
        <strain evidence="1 2">9006-11</strain>
    </source>
</reference>
<dbReference type="OrthoDB" id="2522283at2759"/>
<dbReference type="Proteomes" id="UP000092993">
    <property type="component" value="Unassembled WGS sequence"/>
</dbReference>
<comment type="caution">
    <text evidence="1">The sequence shown here is derived from an EMBL/GenBank/DDBJ whole genome shotgun (WGS) entry which is preliminary data.</text>
</comment>
<gene>
    <name evidence="1" type="ORF">A0H81_11471</name>
</gene>
<keyword evidence="2" id="KW-1185">Reference proteome</keyword>
<sequence>MGYLGFIWSSSTPVAEHDVTFDLTTAYAPRKPVLRAPKPPTSPIPIEIVINILEAGYYTDNLESDDALLTNCALVCKDWSYVAQKLLFRHVTLRTQTASYARCIRPQSAVPSLSTFLRRAVTLCPNLYEVHLALYGEGAPGQDIVGSPDASRMKRPAPSFDERTLALLRSGPRISALQFSNWSDNSSSLLQLLDVWPELMSLDVSGTPPQLPNASLPPSPCALTELRTNFQVAPSVEFMQWLLHNSANTLRVLDLAREPSPDMLEFLASEYGAGLHSLALPACGTHDSAAAVRKCTQLRELKLESAWASPVLYKALPETLQHLAIGVGSDTPLQPVLQMIKRSEELRVVTMHVWDDGEHHPQFSAAKIACTIRGVQLRITRDMLAFRAMTRGDPVPTTTYPRLRSLENIQYMHSRASTTPTSKAITI</sequence>
<protein>
    <submittedName>
        <fullName evidence="1">Uncharacterized protein</fullName>
    </submittedName>
</protein>
<dbReference type="EMBL" id="LUGG01000020">
    <property type="protein sequence ID" value="OBZ68628.1"/>
    <property type="molecule type" value="Genomic_DNA"/>
</dbReference>
<dbReference type="AlphaFoldDB" id="A0A1C7LVT0"/>
<dbReference type="SUPFAM" id="SSF52047">
    <property type="entry name" value="RNI-like"/>
    <property type="match status" value="1"/>
</dbReference>
<name>A0A1C7LVT0_GRIFR</name>
<evidence type="ECO:0000313" key="1">
    <source>
        <dbReference type="EMBL" id="OBZ68628.1"/>
    </source>
</evidence>
<dbReference type="STRING" id="5627.A0A1C7LVT0"/>
<dbReference type="Gene3D" id="3.80.10.10">
    <property type="entry name" value="Ribonuclease Inhibitor"/>
    <property type="match status" value="1"/>
</dbReference>
<evidence type="ECO:0000313" key="2">
    <source>
        <dbReference type="Proteomes" id="UP000092993"/>
    </source>
</evidence>
<organism evidence="1 2">
    <name type="scientific">Grifola frondosa</name>
    <name type="common">Maitake</name>
    <name type="synonym">Polyporus frondosus</name>
    <dbReference type="NCBI Taxonomy" id="5627"/>
    <lineage>
        <taxon>Eukaryota</taxon>
        <taxon>Fungi</taxon>
        <taxon>Dikarya</taxon>
        <taxon>Basidiomycota</taxon>
        <taxon>Agaricomycotina</taxon>
        <taxon>Agaricomycetes</taxon>
        <taxon>Polyporales</taxon>
        <taxon>Grifolaceae</taxon>
        <taxon>Grifola</taxon>
    </lineage>
</organism>
<accession>A0A1C7LVT0</accession>
<proteinExistence type="predicted"/>